<sequence length="332" mass="37270">MENVLEVINLETSFELTEGSIKVLDNINFTLKSNEILGLIGESGCGKSVTALSILQILPRNAKCNGKVLFYNGKKIINILELNSKGEEIRQIRGNEISMIFQEPAASFSPVYTIGEHMVEAITLHKNISEKLAKEKALEMLEKVKIPDPKKIIDAYPFELSGGMLQRSMIAMALLCNPKILIADEPTTALDVTIQAQILYLIKELQKEFHSSIIFITHDLAVISQMADKIAVMYLGHIVEEADVFEMFKNPLHPYTKALLDSIPKYGVRKTRLETISGVVPDPYNLPKGCRFHTRCNKFMEGLCDVQQPKVVEISENHKVKCFLYGGTNDER</sequence>
<evidence type="ECO:0000256" key="2">
    <source>
        <dbReference type="ARBA" id="ARBA00005417"/>
    </source>
</evidence>
<dbReference type="Pfam" id="PF00005">
    <property type="entry name" value="ABC_tran"/>
    <property type="match status" value="1"/>
</dbReference>
<dbReference type="Pfam" id="PF08352">
    <property type="entry name" value="oligo_HPY"/>
    <property type="match status" value="1"/>
</dbReference>
<dbReference type="OrthoDB" id="9806285at2"/>
<dbReference type="Gene3D" id="3.40.50.300">
    <property type="entry name" value="P-loop containing nucleotide triphosphate hydrolases"/>
    <property type="match status" value="1"/>
</dbReference>
<dbReference type="HOGENOM" id="CLU_000604_1_23_0"/>
<dbReference type="SUPFAM" id="SSF52540">
    <property type="entry name" value="P-loop containing nucleoside triphosphate hydrolases"/>
    <property type="match status" value="1"/>
</dbReference>
<keyword evidence="3" id="KW-0813">Transport</keyword>
<dbReference type="EMBL" id="LN824141">
    <property type="protein sequence ID" value="CEP78627.1"/>
    <property type="molecule type" value="Genomic_DNA"/>
</dbReference>
<organism evidence="11 12">
    <name type="scientific">Defluviitoga tunisiensis</name>
    <dbReference type="NCBI Taxonomy" id="1006576"/>
    <lineage>
        <taxon>Bacteria</taxon>
        <taxon>Thermotogati</taxon>
        <taxon>Thermotogota</taxon>
        <taxon>Thermotogae</taxon>
        <taxon>Petrotogales</taxon>
        <taxon>Petrotogaceae</taxon>
        <taxon>Defluviitoga</taxon>
    </lineage>
</organism>
<dbReference type="GO" id="GO:0005886">
    <property type="term" value="C:plasma membrane"/>
    <property type="evidence" value="ECO:0007669"/>
    <property type="project" value="UniProtKB-SubCell"/>
</dbReference>
<dbReference type="InterPro" id="IPR003439">
    <property type="entry name" value="ABC_transporter-like_ATP-bd"/>
</dbReference>
<dbReference type="STRING" id="1006576.DTL3_1333"/>
<keyword evidence="7 11" id="KW-0067">ATP-binding</keyword>
<keyword evidence="6" id="KW-0547">Nucleotide-binding</keyword>
<dbReference type="GO" id="GO:0016887">
    <property type="term" value="F:ATP hydrolysis activity"/>
    <property type="evidence" value="ECO:0007669"/>
    <property type="project" value="InterPro"/>
</dbReference>
<dbReference type="CDD" id="cd03257">
    <property type="entry name" value="ABC_NikE_OppD_transporters"/>
    <property type="match status" value="1"/>
</dbReference>
<keyword evidence="8" id="KW-1278">Translocase</keyword>
<keyword evidence="12" id="KW-1185">Reference proteome</keyword>
<accession>A0A0C7NRZ8</accession>
<reference evidence="12" key="1">
    <citation type="submission" date="2014-11" db="EMBL/GenBank/DDBJ databases">
        <authorList>
            <person name="Wibberg D."/>
        </authorList>
    </citation>
    <scope>NUCLEOTIDE SEQUENCE [LARGE SCALE GENOMIC DNA]</scope>
    <source>
        <strain evidence="12">L3</strain>
    </source>
</reference>
<dbReference type="GO" id="GO:0005524">
    <property type="term" value="F:ATP binding"/>
    <property type="evidence" value="ECO:0007669"/>
    <property type="project" value="UniProtKB-KW"/>
</dbReference>
<dbReference type="GO" id="GO:0015833">
    <property type="term" value="P:peptide transport"/>
    <property type="evidence" value="ECO:0007669"/>
    <property type="project" value="InterPro"/>
</dbReference>
<evidence type="ECO:0000313" key="12">
    <source>
        <dbReference type="Proteomes" id="UP000032809"/>
    </source>
</evidence>
<protein>
    <submittedName>
        <fullName evidence="11">ABC transporter ATP-binding protein</fullName>
    </submittedName>
</protein>
<gene>
    <name evidence="11" type="primary">dppD7</name>
    <name evidence="11" type="ORF">DTL3_1333</name>
</gene>
<dbReference type="InterPro" id="IPR027417">
    <property type="entry name" value="P-loop_NTPase"/>
</dbReference>
<dbReference type="PANTHER" id="PTHR43297:SF14">
    <property type="entry name" value="ATPASE AAA-TYPE CORE DOMAIN-CONTAINING PROTEIN"/>
    <property type="match status" value="1"/>
</dbReference>
<proteinExistence type="inferred from homology"/>
<dbReference type="InterPro" id="IPR013563">
    <property type="entry name" value="Oligopep_ABC_C"/>
</dbReference>
<dbReference type="PROSITE" id="PS50893">
    <property type="entry name" value="ABC_TRANSPORTER_2"/>
    <property type="match status" value="1"/>
</dbReference>
<dbReference type="NCBIfam" id="TIGR01727">
    <property type="entry name" value="oligo_HPY"/>
    <property type="match status" value="1"/>
</dbReference>
<evidence type="ECO:0000256" key="4">
    <source>
        <dbReference type="ARBA" id="ARBA00022475"/>
    </source>
</evidence>
<dbReference type="PATRIC" id="fig|1006576.9.peg.1330"/>
<evidence type="ECO:0000256" key="6">
    <source>
        <dbReference type="ARBA" id="ARBA00022741"/>
    </source>
</evidence>
<keyword evidence="5" id="KW-0997">Cell inner membrane</keyword>
<comment type="similarity">
    <text evidence="2">Belongs to the ABC transporter superfamily.</text>
</comment>
<comment type="subcellular location">
    <subcellularLocation>
        <location evidence="1">Cell membrane</location>
        <topology evidence="1">Peripheral membrane protein</topology>
    </subcellularLocation>
</comment>
<keyword evidence="9" id="KW-0472">Membrane</keyword>
<dbReference type="AlphaFoldDB" id="A0A0C7NRZ8"/>
<evidence type="ECO:0000256" key="9">
    <source>
        <dbReference type="ARBA" id="ARBA00023136"/>
    </source>
</evidence>
<evidence type="ECO:0000256" key="1">
    <source>
        <dbReference type="ARBA" id="ARBA00004202"/>
    </source>
</evidence>
<dbReference type="KEGG" id="dtn:DTL3_1333"/>
<dbReference type="SMART" id="SM00382">
    <property type="entry name" value="AAA"/>
    <property type="match status" value="1"/>
</dbReference>
<evidence type="ECO:0000259" key="10">
    <source>
        <dbReference type="PROSITE" id="PS50893"/>
    </source>
</evidence>
<evidence type="ECO:0000256" key="7">
    <source>
        <dbReference type="ARBA" id="ARBA00022840"/>
    </source>
</evidence>
<dbReference type="InterPro" id="IPR003593">
    <property type="entry name" value="AAA+_ATPase"/>
</dbReference>
<evidence type="ECO:0000256" key="5">
    <source>
        <dbReference type="ARBA" id="ARBA00022519"/>
    </source>
</evidence>
<dbReference type="RefSeq" id="WP_045088036.1">
    <property type="nucleotide sequence ID" value="NZ_LN824141.1"/>
</dbReference>
<dbReference type="Proteomes" id="UP000032809">
    <property type="component" value="Chromosome I"/>
</dbReference>
<dbReference type="PANTHER" id="PTHR43297">
    <property type="entry name" value="OLIGOPEPTIDE TRANSPORT ATP-BINDING PROTEIN APPD"/>
    <property type="match status" value="1"/>
</dbReference>
<keyword evidence="4" id="KW-1003">Cell membrane</keyword>
<dbReference type="InterPro" id="IPR050388">
    <property type="entry name" value="ABC_Ni/Peptide_Import"/>
</dbReference>
<name>A0A0C7NRZ8_DEFTU</name>
<dbReference type="FunFam" id="3.40.50.300:FF:000016">
    <property type="entry name" value="Oligopeptide ABC transporter ATP-binding component"/>
    <property type="match status" value="1"/>
</dbReference>
<evidence type="ECO:0000256" key="3">
    <source>
        <dbReference type="ARBA" id="ARBA00022448"/>
    </source>
</evidence>
<feature type="domain" description="ABC transporter" evidence="10">
    <location>
        <begin position="5"/>
        <end position="260"/>
    </location>
</feature>
<evidence type="ECO:0000313" key="11">
    <source>
        <dbReference type="EMBL" id="CEP78627.1"/>
    </source>
</evidence>
<evidence type="ECO:0000256" key="8">
    <source>
        <dbReference type="ARBA" id="ARBA00022967"/>
    </source>
</evidence>